<evidence type="ECO:0000313" key="2">
    <source>
        <dbReference type="EMBL" id="KKQ94570.1"/>
    </source>
</evidence>
<organism evidence="2 3">
    <name type="scientific">Candidatus Woesebacteria bacterium GW2011_GWB1_39_10b</name>
    <dbReference type="NCBI Taxonomy" id="1618573"/>
    <lineage>
        <taxon>Bacteria</taxon>
        <taxon>Candidatus Woeseibacteriota</taxon>
    </lineage>
</organism>
<dbReference type="InterPro" id="IPR029063">
    <property type="entry name" value="SAM-dependent_MTases_sf"/>
</dbReference>
<dbReference type="Proteomes" id="UP000034932">
    <property type="component" value="Unassembled WGS sequence"/>
</dbReference>
<dbReference type="GO" id="GO:0008757">
    <property type="term" value="F:S-adenosylmethionine-dependent methyltransferase activity"/>
    <property type="evidence" value="ECO:0007669"/>
    <property type="project" value="InterPro"/>
</dbReference>
<name>A0A0G0M2M0_9BACT</name>
<proteinExistence type="predicted"/>
<accession>A0A0G0M2M0</accession>
<comment type="caution">
    <text evidence="2">The sequence shown here is derived from an EMBL/GenBank/DDBJ whole genome shotgun (WGS) entry which is preliminary data.</text>
</comment>
<evidence type="ECO:0000259" key="1">
    <source>
        <dbReference type="Pfam" id="PF08241"/>
    </source>
</evidence>
<dbReference type="Gene3D" id="3.40.50.150">
    <property type="entry name" value="Vaccinia Virus protein VP39"/>
    <property type="match status" value="1"/>
</dbReference>
<dbReference type="InterPro" id="IPR013216">
    <property type="entry name" value="Methyltransf_11"/>
</dbReference>
<dbReference type="SUPFAM" id="SSF48239">
    <property type="entry name" value="Terpenoid cyclases/Protein prenyltransferases"/>
    <property type="match status" value="1"/>
</dbReference>
<dbReference type="Pfam" id="PF08241">
    <property type="entry name" value="Methyltransf_11"/>
    <property type="match status" value="1"/>
</dbReference>
<dbReference type="Gene3D" id="1.50.10.20">
    <property type="match status" value="1"/>
</dbReference>
<dbReference type="STRING" id="1618573.UT19_C0001G0107"/>
<evidence type="ECO:0000313" key="3">
    <source>
        <dbReference type="Proteomes" id="UP000034932"/>
    </source>
</evidence>
<protein>
    <recommendedName>
        <fullName evidence="1">Methyltransferase type 11 domain-containing protein</fullName>
    </recommendedName>
</protein>
<dbReference type="CDD" id="cd02440">
    <property type="entry name" value="AdoMet_MTases"/>
    <property type="match status" value="1"/>
</dbReference>
<dbReference type="InterPro" id="IPR008930">
    <property type="entry name" value="Terpenoid_cyclase/PrenylTrfase"/>
</dbReference>
<sequence length="507" mass="57053">MALASGQNMFINGYFKVTDFLTNQVAGLAIHKSWWSRQYEYPWAFEFIKPGIVVADMGCGYTLRPFKNMLATKAEKVYAVDARSEAKNLVINEPNIELVIADITKHINEIEPASLDRIFCLSVFEEGVDIQAALTEFKRLLKPGGLIVITFDVIANPSKPVGVYKGVSLDLFVREVKKANLEIAGGRDFSMENRLLHPDWNLAVFHCLLAHKDFQPRQQKGSKVSLVLDWIERNHIKDAGVAAWPGHIAYPEVSGYLIPTLLSHDSISLAKYLGEWLVTIQDAHGGFRSEDGKLRSFDTAACMEGLEVASAYFFDKRFSNSAAKAKKWIMDNCLDSEGRIYSQPDRQEFRNYSLRVNGLLGITPKWLTSREPKWPFGNASDRTHYITYALEGLLTLGEKEMVTSILENIKPAITDSGFISYWVRPDWEPAPPFYACHNATAQIGLLLTKLNIKDELAKQLFDSLIGIIKDDGGLPTHPGSVDTSWTAKWFLDFEDAIYDSNVLKRLT</sequence>
<gene>
    <name evidence="2" type="ORF">UT19_C0001G0107</name>
</gene>
<reference evidence="2 3" key="1">
    <citation type="journal article" date="2015" name="Nature">
        <title>rRNA introns, odd ribosomes, and small enigmatic genomes across a large radiation of phyla.</title>
        <authorList>
            <person name="Brown C.T."/>
            <person name="Hug L.A."/>
            <person name="Thomas B.C."/>
            <person name="Sharon I."/>
            <person name="Castelle C.J."/>
            <person name="Singh A."/>
            <person name="Wilkins M.J."/>
            <person name="Williams K.H."/>
            <person name="Banfield J.F."/>
        </authorList>
    </citation>
    <scope>NUCLEOTIDE SEQUENCE [LARGE SCALE GENOMIC DNA]</scope>
</reference>
<dbReference type="EMBL" id="LBVW01000001">
    <property type="protein sequence ID" value="KKQ94570.1"/>
    <property type="molecule type" value="Genomic_DNA"/>
</dbReference>
<dbReference type="SUPFAM" id="SSF53335">
    <property type="entry name" value="S-adenosyl-L-methionine-dependent methyltransferases"/>
    <property type="match status" value="1"/>
</dbReference>
<dbReference type="AlphaFoldDB" id="A0A0G0M2M0"/>
<feature type="domain" description="Methyltransferase type 11" evidence="1">
    <location>
        <begin position="56"/>
        <end position="149"/>
    </location>
</feature>